<accession>T0G4B7</accession>
<reference evidence="1 2" key="1">
    <citation type="journal article" date="2013" name="Genome Announc.">
        <title>Draft Genome Sequence of a Hexachlorocyclohexane-Degrading Bacterium, Sphingobium baderi Strain LL03T.</title>
        <authorList>
            <person name="Kaur J."/>
            <person name="Verma H."/>
            <person name="Tripathi C."/>
            <person name="Khurana J.P."/>
            <person name="Lal R."/>
        </authorList>
    </citation>
    <scope>NUCLEOTIDE SEQUENCE [LARGE SCALE GENOMIC DNA]</scope>
    <source>
        <strain evidence="1 2">LL03</strain>
    </source>
</reference>
<evidence type="ECO:0000313" key="1">
    <source>
        <dbReference type="EMBL" id="EQA98530.1"/>
    </source>
</evidence>
<evidence type="ECO:0000313" key="2">
    <source>
        <dbReference type="Proteomes" id="UP000015524"/>
    </source>
</evidence>
<dbReference type="AlphaFoldDB" id="T0G4B7"/>
<proteinExistence type="predicted"/>
<dbReference type="PATRIC" id="fig|1114964.3.peg.3486"/>
<comment type="caution">
    <text evidence="1">The sequence shown here is derived from an EMBL/GenBank/DDBJ whole genome shotgun (WGS) entry which is preliminary data.</text>
</comment>
<sequence>MRFDPDGTDAHPAPRSGLKRLARAVSAFTEAAFRPVETGSGAKG</sequence>
<name>T0G4B7_9SPHN</name>
<gene>
    <name evidence="1" type="ORF">L485_17760</name>
</gene>
<dbReference type="Proteomes" id="UP000015524">
    <property type="component" value="Unassembled WGS sequence"/>
</dbReference>
<organism evidence="1 2">
    <name type="scientific">Sphingobium baderi LL03</name>
    <dbReference type="NCBI Taxonomy" id="1114964"/>
    <lineage>
        <taxon>Bacteria</taxon>
        <taxon>Pseudomonadati</taxon>
        <taxon>Pseudomonadota</taxon>
        <taxon>Alphaproteobacteria</taxon>
        <taxon>Sphingomonadales</taxon>
        <taxon>Sphingomonadaceae</taxon>
        <taxon>Sphingobium</taxon>
    </lineage>
</organism>
<keyword evidence="2" id="KW-1185">Reference proteome</keyword>
<protein>
    <submittedName>
        <fullName evidence="1">Uncharacterized protein</fullName>
    </submittedName>
</protein>
<dbReference type="EMBL" id="ATIB01000081">
    <property type="protein sequence ID" value="EQA98530.1"/>
    <property type="molecule type" value="Genomic_DNA"/>
</dbReference>